<comment type="caution">
    <text evidence="1">The sequence shown here is derived from an EMBL/GenBank/DDBJ whole genome shotgun (WGS) entry which is preliminary data.</text>
</comment>
<dbReference type="Proteomes" id="UP000828251">
    <property type="component" value="Unassembled WGS sequence"/>
</dbReference>
<proteinExistence type="predicted"/>
<keyword evidence="2" id="KW-1185">Reference proteome</keyword>
<evidence type="ECO:0000313" key="1">
    <source>
        <dbReference type="EMBL" id="KAH1097661.1"/>
    </source>
</evidence>
<gene>
    <name evidence="1" type="ORF">J1N35_014582</name>
</gene>
<accession>A0A9D3VWD0</accession>
<name>A0A9D3VWD0_9ROSI</name>
<protein>
    <submittedName>
        <fullName evidence="1">Uncharacterized protein</fullName>
    </submittedName>
</protein>
<dbReference type="AlphaFoldDB" id="A0A9D3VWD0"/>
<dbReference type="EMBL" id="JAIQCV010000005">
    <property type="protein sequence ID" value="KAH1097661.1"/>
    <property type="molecule type" value="Genomic_DNA"/>
</dbReference>
<reference evidence="1 2" key="1">
    <citation type="journal article" date="2021" name="Plant Biotechnol. J.">
        <title>Multi-omics assisted identification of the key and species-specific regulatory components of drought-tolerant mechanisms in Gossypium stocksii.</title>
        <authorList>
            <person name="Yu D."/>
            <person name="Ke L."/>
            <person name="Zhang D."/>
            <person name="Wu Y."/>
            <person name="Sun Y."/>
            <person name="Mei J."/>
            <person name="Sun J."/>
            <person name="Sun Y."/>
        </authorList>
    </citation>
    <scope>NUCLEOTIDE SEQUENCE [LARGE SCALE GENOMIC DNA]</scope>
    <source>
        <strain evidence="2">cv. E1</strain>
        <tissue evidence="1">Leaf</tissue>
    </source>
</reference>
<organism evidence="1 2">
    <name type="scientific">Gossypium stocksii</name>
    <dbReference type="NCBI Taxonomy" id="47602"/>
    <lineage>
        <taxon>Eukaryota</taxon>
        <taxon>Viridiplantae</taxon>
        <taxon>Streptophyta</taxon>
        <taxon>Embryophyta</taxon>
        <taxon>Tracheophyta</taxon>
        <taxon>Spermatophyta</taxon>
        <taxon>Magnoliopsida</taxon>
        <taxon>eudicotyledons</taxon>
        <taxon>Gunneridae</taxon>
        <taxon>Pentapetalae</taxon>
        <taxon>rosids</taxon>
        <taxon>malvids</taxon>
        <taxon>Malvales</taxon>
        <taxon>Malvaceae</taxon>
        <taxon>Malvoideae</taxon>
        <taxon>Gossypium</taxon>
    </lineage>
</organism>
<evidence type="ECO:0000313" key="2">
    <source>
        <dbReference type="Proteomes" id="UP000828251"/>
    </source>
</evidence>
<sequence length="65" mass="7479">MGAQFYYGYAESIEIEQYFHVVGIKDDDAKGKIKKDKFSATTMVAMGNHEMGMENLKSQRKKRAR</sequence>